<proteinExistence type="predicted"/>
<dbReference type="SUPFAM" id="SSF48208">
    <property type="entry name" value="Six-hairpin glycosidases"/>
    <property type="match status" value="1"/>
</dbReference>
<dbReference type="PANTHER" id="PTHR34987:SF2">
    <property type="entry name" value="B, PUTATIVE (AFU_ORTHOLOGUE AFUA_7G05040)-RELATED"/>
    <property type="match status" value="1"/>
</dbReference>
<dbReference type="PATRIC" id="fig|742725.3.peg.1119"/>
<comment type="caution">
    <text evidence="3">The sequence shown here is derived from an EMBL/GenBank/DDBJ whole genome shotgun (WGS) entry which is preliminary data.</text>
</comment>
<feature type="signal peptide" evidence="1">
    <location>
        <begin position="1"/>
        <end position="23"/>
    </location>
</feature>
<gene>
    <name evidence="3" type="ORF">HMPREF9450_01059</name>
</gene>
<sequence length="742" mass="84810">MNRLIRTGILAALGALACIQLYAQPASFQRAVPVWVNGQQNTPNLTASFRVCIPWNGQSQTQLRLAAHSDYRAYVNGVFLGHGPCVAGKGFYRIDEYDLNPYLKSGDNLIALEVAGYNIPNFYIMNAPSFLQAEITSDGTVVAATTSGSWSKEGKPFEGAVLGQRLEEAPKFSYQRTHRELYKLTPDYNSWLTDPASPLFKPAALEQTDHKNLIARRVKYPDYTIRRYTESLPNNVYKFECNSTGFIGAKFDVRTPSKIVFLWDELLTNGGIKRRMSFDGRMEYELAPGTYELESFEPYTLQYLQVIVEKGDCKVSDFYIRQYVNSDVARASFSCDNGGINKIYKAAVETYKQNALDIFMDCPSRERAGWLCDSYFTARVAFDLSGNHLIETNFLENYLLPEKFMNIPQGMLPMCYPSDHVNGNFIPNWAMWFVIELEEYLARSNDRQMIKALEPKVNALLDYFARYENEDELLENLEKWVFVEWSKANDFVQDVNYPTNMLYARMLEVAGKLYNRPDLQQKAQRIHETIRKQAFDGTFFIDNAVRVDGDLVPQPKNRTETCQYYAFFLGTASPERYPKLWNILCSDFGPQRKQTGAYSEIYPANAFIGTYLRMEILSRYGLVKQLLNESVDQYLYMADQTGTLWENLTPTASCNHGFAAHIAHVFYRDLLGLAKIDPIHKRLNIVFNDSDLKQCSGTVPVGDEEISLSWEKKGKRLYYTLDTPAGYEISIENKTALKPIAQ</sequence>
<dbReference type="Pfam" id="PF17389">
    <property type="entry name" value="Bac_rhamnosid6H"/>
    <property type="match status" value="1"/>
</dbReference>
<dbReference type="Gene3D" id="1.50.10.10">
    <property type="match status" value="1"/>
</dbReference>
<dbReference type="EMBL" id="ADLD01000009">
    <property type="protein sequence ID" value="EHB92855.1"/>
    <property type="molecule type" value="Genomic_DNA"/>
</dbReference>
<evidence type="ECO:0000313" key="3">
    <source>
        <dbReference type="EMBL" id="EHB92855.1"/>
    </source>
</evidence>
<dbReference type="InterPro" id="IPR012341">
    <property type="entry name" value="6hp_glycosidase-like_sf"/>
</dbReference>
<dbReference type="HOGENOM" id="CLU_341893_0_0_10"/>
<dbReference type="Gene3D" id="2.60.120.260">
    <property type="entry name" value="Galactose-binding domain-like"/>
    <property type="match status" value="1"/>
</dbReference>
<dbReference type="Gene3D" id="2.60.420.10">
    <property type="entry name" value="Maltose phosphorylase, domain 3"/>
    <property type="match status" value="1"/>
</dbReference>
<protein>
    <recommendedName>
        <fullName evidence="2">Alpha-L-rhamnosidase six-hairpin glycosidase domain-containing protein</fullName>
    </recommendedName>
</protein>
<dbReference type="InterPro" id="IPR035396">
    <property type="entry name" value="Bac_rhamnosid6H"/>
</dbReference>
<dbReference type="RefSeq" id="WP_009133865.1">
    <property type="nucleotide sequence ID" value="NZ_CP102250.1"/>
</dbReference>
<dbReference type="GO" id="GO:0005975">
    <property type="term" value="P:carbohydrate metabolic process"/>
    <property type="evidence" value="ECO:0007669"/>
    <property type="project" value="InterPro"/>
</dbReference>
<dbReference type="InterPro" id="IPR008979">
    <property type="entry name" value="Galactose-bd-like_sf"/>
</dbReference>
<evidence type="ECO:0000313" key="4">
    <source>
        <dbReference type="Proteomes" id="UP000006008"/>
    </source>
</evidence>
<evidence type="ECO:0000259" key="2">
    <source>
        <dbReference type="Pfam" id="PF17389"/>
    </source>
</evidence>
<dbReference type="eggNOG" id="COG3408">
    <property type="taxonomic scope" value="Bacteria"/>
</dbReference>
<dbReference type="GeneID" id="92815919"/>
<dbReference type="Proteomes" id="UP000006008">
    <property type="component" value="Unassembled WGS sequence"/>
</dbReference>
<organism evidence="3 4">
    <name type="scientific">Alistipes indistinctus YIT 12060</name>
    <dbReference type="NCBI Taxonomy" id="742725"/>
    <lineage>
        <taxon>Bacteria</taxon>
        <taxon>Pseudomonadati</taxon>
        <taxon>Bacteroidota</taxon>
        <taxon>Bacteroidia</taxon>
        <taxon>Bacteroidales</taxon>
        <taxon>Rikenellaceae</taxon>
        <taxon>Alistipes</taxon>
    </lineage>
</organism>
<dbReference type="PANTHER" id="PTHR34987">
    <property type="entry name" value="C, PUTATIVE (AFU_ORTHOLOGUE AFUA_3G02880)-RELATED"/>
    <property type="match status" value="1"/>
</dbReference>
<feature type="chain" id="PRO_5003477701" description="Alpha-L-rhamnosidase six-hairpin glycosidase domain-containing protein" evidence="1">
    <location>
        <begin position="24"/>
        <end position="742"/>
    </location>
</feature>
<dbReference type="AlphaFoldDB" id="G5H7L6"/>
<dbReference type="STRING" id="742725.HMPREF9450_01059"/>
<name>G5H7L6_9BACT</name>
<feature type="domain" description="Alpha-L-rhamnosidase six-hairpin glycosidase" evidence="2">
    <location>
        <begin position="331"/>
        <end position="669"/>
    </location>
</feature>
<accession>G5H7L6</accession>
<dbReference type="InterPro" id="IPR008928">
    <property type="entry name" value="6-hairpin_glycosidase_sf"/>
</dbReference>
<reference evidence="3 4" key="1">
    <citation type="submission" date="2011-08" db="EMBL/GenBank/DDBJ databases">
        <title>The Genome Sequence of Alistipes indistinctus YIT 12060.</title>
        <authorList>
            <consortium name="The Broad Institute Genome Sequencing Platform"/>
            <person name="Earl A."/>
            <person name="Ward D."/>
            <person name="Feldgarden M."/>
            <person name="Gevers D."/>
            <person name="Morotomi M."/>
            <person name="Young S.K."/>
            <person name="Zeng Q."/>
            <person name="Gargeya S."/>
            <person name="Fitzgerald M."/>
            <person name="Haas B."/>
            <person name="Abouelleil A."/>
            <person name="Alvarado L."/>
            <person name="Arachchi H.M."/>
            <person name="Berlin A."/>
            <person name="Brown A."/>
            <person name="Chapman S.B."/>
            <person name="Chen Z."/>
            <person name="Dunbar C."/>
            <person name="Freedman E."/>
            <person name="Gearin G."/>
            <person name="Gellesch M."/>
            <person name="Goldberg J."/>
            <person name="Griggs A."/>
            <person name="Gujja S."/>
            <person name="Heiman D."/>
            <person name="Howarth C."/>
            <person name="Larson L."/>
            <person name="Lui A."/>
            <person name="MacDonald P.J.P."/>
            <person name="Montmayeur A."/>
            <person name="Murphy C."/>
            <person name="Neiman D."/>
            <person name="Pearson M."/>
            <person name="Priest M."/>
            <person name="Roberts A."/>
            <person name="Saif S."/>
            <person name="Shea T."/>
            <person name="Shenoy N."/>
            <person name="Sisk P."/>
            <person name="Stolte C."/>
            <person name="Sykes S."/>
            <person name="Wortman J."/>
            <person name="Nusbaum C."/>
            <person name="Birren B."/>
        </authorList>
    </citation>
    <scope>NUCLEOTIDE SEQUENCE [LARGE SCALE GENOMIC DNA]</scope>
    <source>
        <strain evidence="3 4">YIT 12060</strain>
    </source>
</reference>
<dbReference type="PROSITE" id="PS51257">
    <property type="entry name" value="PROKAR_LIPOPROTEIN"/>
    <property type="match status" value="1"/>
</dbReference>
<keyword evidence="1" id="KW-0732">Signal</keyword>
<dbReference type="SUPFAM" id="SSF49785">
    <property type="entry name" value="Galactose-binding domain-like"/>
    <property type="match status" value="1"/>
</dbReference>
<keyword evidence="4" id="KW-1185">Reference proteome</keyword>
<evidence type="ECO:0000256" key="1">
    <source>
        <dbReference type="SAM" id="SignalP"/>
    </source>
</evidence>